<evidence type="ECO:0000256" key="1">
    <source>
        <dbReference type="ARBA" id="ARBA00001946"/>
    </source>
</evidence>
<dbReference type="PANTHER" id="PTHR30040">
    <property type="entry name" value="THIAMINE BIOSYNTHESIS LIPOPROTEIN APBE"/>
    <property type="match status" value="1"/>
</dbReference>
<sequence length="254" mass="25590">MGTYVEVMAEPAAGMSAAEVLGAVEAAYAAIERVEARMSPHRPDSDLCRIAAAPAGAVLTIDPWTWEVLALAARLHQASAGLFDCAADAGRPGASQGVLQLLPASRVRVGAPVRLDLGGIAKGHAVDRAVAALRAAGIHQGRVNAGGDLRVLGPVPQPIHVRDPSAPGRLRHLGDLADGAVATSAPGAGARLQAQPQRSAIVDPRSGRALAGGASYTVVAPTCALADGLTKVLALGGAKARDCLAAFGAQGWVL</sequence>
<dbReference type="RefSeq" id="WP_170159450.1">
    <property type="nucleotide sequence ID" value="NZ_QQAV01000012.1"/>
</dbReference>
<dbReference type="EMBL" id="QQAV01000012">
    <property type="protein sequence ID" value="RDI19631.1"/>
    <property type="molecule type" value="Genomic_DNA"/>
</dbReference>
<keyword evidence="5" id="KW-0808">Transferase</keyword>
<dbReference type="GO" id="GO:0016740">
    <property type="term" value="F:transferase activity"/>
    <property type="evidence" value="ECO:0007669"/>
    <property type="project" value="UniProtKB-KW"/>
</dbReference>
<evidence type="ECO:0000256" key="4">
    <source>
        <dbReference type="ARBA" id="ARBA00022630"/>
    </source>
</evidence>
<keyword evidence="12" id="KW-1185">Reference proteome</keyword>
<dbReference type="EC" id="2.7.1.180" evidence="2"/>
<keyword evidence="6" id="KW-0479">Metal-binding</keyword>
<dbReference type="Pfam" id="PF02424">
    <property type="entry name" value="ApbE"/>
    <property type="match status" value="2"/>
</dbReference>
<gene>
    <name evidence="11" type="ORF">DFR41_112138</name>
</gene>
<proteinExistence type="predicted"/>
<comment type="cofactor">
    <cofactor evidence="1">
        <name>Mg(2+)</name>
        <dbReference type="ChEBI" id="CHEBI:18420"/>
    </cofactor>
</comment>
<keyword evidence="8" id="KW-0460">Magnesium</keyword>
<dbReference type="Gene3D" id="3.10.520.10">
    <property type="entry name" value="ApbE-like domains"/>
    <property type="match status" value="2"/>
</dbReference>
<evidence type="ECO:0000313" key="12">
    <source>
        <dbReference type="Proteomes" id="UP000255265"/>
    </source>
</evidence>
<dbReference type="SUPFAM" id="SSF143631">
    <property type="entry name" value="ApbE-like"/>
    <property type="match status" value="1"/>
</dbReference>
<accession>A0A370F829</accession>
<organism evidence="11 12">
    <name type="scientific">Pseudacidovorax intermedius</name>
    <dbReference type="NCBI Taxonomy" id="433924"/>
    <lineage>
        <taxon>Bacteria</taxon>
        <taxon>Pseudomonadati</taxon>
        <taxon>Pseudomonadota</taxon>
        <taxon>Betaproteobacteria</taxon>
        <taxon>Burkholderiales</taxon>
        <taxon>Comamonadaceae</taxon>
        <taxon>Pseudacidovorax</taxon>
    </lineage>
</organism>
<evidence type="ECO:0000256" key="9">
    <source>
        <dbReference type="ARBA" id="ARBA00031306"/>
    </source>
</evidence>
<evidence type="ECO:0000256" key="10">
    <source>
        <dbReference type="ARBA" id="ARBA00048540"/>
    </source>
</evidence>
<dbReference type="InterPro" id="IPR024932">
    <property type="entry name" value="ApbE"/>
</dbReference>
<evidence type="ECO:0000313" key="11">
    <source>
        <dbReference type="EMBL" id="RDI19631.1"/>
    </source>
</evidence>
<evidence type="ECO:0000256" key="8">
    <source>
        <dbReference type="ARBA" id="ARBA00022842"/>
    </source>
</evidence>
<dbReference type="GO" id="GO:0046872">
    <property type="term" value="F:metal ion binding"/>
    <property type="evidence" value="ECO:0007669"/>
    <property type="project" value="UniProtKB-KW"/>
</dbReference>
<keyword evidence="7" id="KW-0274">FAD</keyword>
<protein>
    <recommendedName>
        <fullName evidence="3">FAD:protein FMN transferase</fullName>
        <ecNumber evidence="2">2.7.1.180</ecNumber>
    </recommendedName>
    <alternativeName>
        <fullName evidence="9">Flavin transferase</fullName>
    </alternativeName>
</protein>
<dbReference type="Proteomes" id="UP000255265">
    <property type="component" value="Unassembled WGS sequence"/>
</dbReference>
<comment type="catalytic activity">
    <reaction evidence="10">
        <text>L-threonyl-[protein] + FAD = FMN-L-threonyl-[protein] + AMP + H(+)</text>
        <dbReference type="Rhea" id="RHEA:36847"/>
        <dbReference type="Rhea" id="RHEA-COMP:11060"/>
        <dbReference type="Rhea" id="RHEA-COMP:11061"/>
        <dbReference type="ChEBI" id="CHEBI:15378"/>
        <dbReference type="ChEBI" id="CHEBI:30013"/>
        <dbReference type="ChEBI" id="CHEBI:57692"/>
        <dbReference type="ChEBI" id="CHEBI:74257"/>
        <dbReference type="ChEBI" id="CHEBI:456215"/>
        <dbReference type="EC" id="2.7.1.180"/>
    </reaction>
</comment>
<keyword evidence="4" id="KW-0285">Flavoprotein</keyword>
<reference evidence="11 12" key="1">
    <citation type="submission" date="2018-07" db="EMBL/GenBank/DDBJ databases">
        <title>Genomic Encyclopedia of Type Strains, Phase IV (KMG-IV): sequencing the most valuable type-strain genomes for metagenomic binning, comparative biology and taxonomic classification.</title>
        <authorList>
            <person name="Goeker M."/>
        </authorList>
    </citation>
    <scope>NUCLEOTIDE SEQUENCE [LARGE SCALE GENOMIC DNA]</scope>
    <source>
        <strain evidence="11 12">DSM 21352</strain>
    </source>
</reference>
<dbReference type="InterPro" id="IPR003374">
    <property type="entry name" value="ApbE-like_sf"/>
</dbReference>
<evidence type="ECO:0000256" key="3">
    <source>
        <dbReference type="ARBA" id="ARBA00016337"/>
    </source>
</evidence>
<evidence type="ECO:0000256" key="2">
    <source>
        <dbReference type="ARBA" id="ARBA00011955"/>
    </source>
</evidence>
<name>A0A370F829_9BURK</name>
<evidence type="ECO:0000256" key="7">
    <source>
        <dbReference type="ARBA" id="ARBA00022827"/>
    </source>
</evidence>
<dbReference type="PANTHER" id="PTHR30040:SF2">
    <property type="entry name" value="FAD:PROTEIN FMN TRANSFERASE"/>
    <property type="match status" value="1"/>
</dbReference>
<dbReference type="AlphaFoldDB" id="A0A370F829"/>
<evidence type="ECO:0000256" key="5">
    <source>
        <dbReference type="ARBA" id="ARBA00022679"/>
    </source>
</evidence>
<comment type="caution">
    <text evidence="11">The sequence shown here is derived from an EMBL/GenBank/DDBJ whole genome shotgun (WGS) entry which is preliminary data.</text>
</comment>
<keyword evidence="11" id="KW-0449">Lipoprotein</keyword>
<evidence type="ECO:0000256" key="6">
    <source>
        <dbReference type="ARBA" id="ARBA00022723"/>
    </source>
</evidence>